<dbReference type="Pfam" id="PF01757">
    <property type="entry name" value="Acyl_transf_3"/>
    <property type="match status" value="1"/>
</dbReference>
<proteinExistence type="predicted"/>
<dbReference type="InterPro" id="IPR050879">
    <property type="entry name" value="Acyltransferase_3"/>
</dbReference>
<dbReference type="PANTHER" id="PTHR23028">
    <property type="entry name" value="ACETYLTRANSFERASE"/>
    <property type="match status" value="1"/>
</dbReference>
<evidence type="ECO:0000313" key="3">
    <source>
        <dbReference type="Proteomes" id="UP000036951"/>
    </source>
</evidence>
<accession>A0A8E1URQ8</accession>
<gene>
    <name evidence="2" type="ORF">ACU52_01535</name>
</gene>
<comment type="caution">
    <text evidence="2">The sequence shown here is derived from an EMBL/GenBank/DDBJ whole genome shotgun (WGS) entry which is preliminary data.</text>
</comment>
<dbReference type="Proteomes" id="UP000036951">
    <property type="component" value="Unassembled WGS sequence"/>
</dbReference>
<organism evidence="2 3">
    <name type="scientific">Xylanibacter rarus</name>
    <dbReference type="NCBI Taxonomy" id="1676614"/>
    <lineage>
        <taxon>Bacteria</taxon>
        <taxon>Pseudomonadati</taxon>
        <taxon>Bacteroidota</taxon>
        <taxon>Bacteroidia</taxon>
        <taxon>Bacteroidales</taxon>
        <taxon>Prevotellaceae</taxon>
        <taxon>Xylanibacter</taxon>
    </lineage>
</organism>
<evidence type="ECO:0000313" key="2">
    <source>
        <dbReference type="EMBL" id="KOO69846.1"/>
    </source>
</evidence>
<dbReference type="RefSeq" id="WP_053397479.1">
    <property type="nucleotide sequence ID" value="NZ_LFQU01000001.1"/>
</dbReference>
<protein>
    <recommendedName>
        <fullName evidence="1">Acyltransferase 3 domain-containing protein</fullName>
    </recommendedName>
</protein>
<dbReference type="EMBL" id="LFQU01000001">
    <property type="protein sequence ID" value="KOO69846.1"/>
    <property type="molecule type" value="Genomic_DNA"/>
</dbReference>
<feature type="domain" description="Acyltransferase 3" evidence="1">
    <location>
        <begin position="3"/>
        <end position="334"/>
    </location>
</feature>
<dbReference type="InterPro" id="IPR002656">
    <property type="entry name" value="Acyl_transf_3_dom"/>
</dbReference>
<dbReference type="GO" id="GO:0009103">
    <property type="term" value="P:lipopolysaccharide biosynthetic process"/>
    <property type="evidence" value="ECO:0007669"/>
    <property type="project" value="TreeGrafter"/>
</dbReference>
<evidence type="ECO:0000259" key="1">
    <source>
        <dbReference type="Pfam" id="PF01757"/>
    </source>
</evidence>
<name>A0A8E1URQ8_9BACT</name>
<dbReference type="AlphaFoldDB" id="A0A8E1URQ8"/>
<reference evidence="2 3" key="1">
    <citation type="submission" date="2015-06" db="EMBL/GenBank/DDBJ databases">
        <title>Prevotella sp. 109, sp. nov., a novel member of the family Prevotellaceae isolated from human faeces.</title>
        <authorList>
            <person name="Shkoporov A.N."/>
            <person name="Chaplin A.V."/>
            <person name="Kafarskaia L.I."/>
            <person name="Efimov B.A."/>
        </authorList>
    </citation>
    <scope>NUCLEOTIDE SEQUENCE [LARGE SCALE GENOMIC DNA]</scope>
    <source>
        <strain evidence="2 3">109</strain>
    </source>
</reference>
<keyword evidence="3" id="KW-1185">Reference proteome</keyword>
<sequence length="351" mass="40340">MINSLQAYRFFFVLLILFSHFHWQGTPLSLIGGEYGVSFFFILSGFVLSVSQGQKVKEGTFNLRQFVTKQLVKFYPLHILILLIYVILDIRDQLGENIIKALLNVFMLQSWVLDNTYNFAYNGVTWFLSDIMFFYLLFPWLYRSIMLSGRKQLAIGCTLVGILLMTIVAATPEVYVNTILYTFPPVRSINFAIGILICRFYKSDFTQSVISRVNNNDRHLTIALELSAIAIIVTTFVLYRFCPPRIGCMVFFLLPVSALIYISAITDNSKGLLTRLLHNRQVQTLGTITMEIFMIHMLIIRIFIILRNNHIFTCGLTASVIILLVTTIAAAYTIKKFYADKIYSIYKNRIV</sequence>
<dbReference type="OrthoDB" id="9796461at2"/>
<dbReference type="GO" id="GO:0016020">
    <property type="term" value="C:membrane"/>
    <property type="evidence" value="ECO:0007669"/>
    <property type="project" value="TreeGrafter"/>
</dbReference>
<dbReference type="GO" id="GO:0016747">
    <property type="term" value="F:acyltransferase activity, transferring groups other than amino-acyl groups"/>
    <property type="evidence" value="ECO:0007669"/>
    <property type="project" value="InterPro"/>
</dbReference>
<dbReference type="PANTHER" id="PTHR23028:SF53">
    <property type="entry name" value="ACYL_TRANSF_3 DOMAIN-CONTAINING PROTEIN"/>
    <property type="match status" value="1"/>
</dbReference>